<dbReference type="AlphaFoldDB" id="A0A7S4C702"/>
<sequence length="119" mass="12801">MPTLVVVTNAVADKAKEMEFLKEASAMTAECLGKPEAYVTVRVQTGASLIFGGTDEPAAQCDLFCIGVLSQAVNHKYSAGLAPLLEKYFGIAKTRYYITYAIKERHEIGYNGSTFAGPA</sequence>
<evidence type="ECO:0000256" key="4">
    <source>
        <dbReference type="ARBA" id="ARBA00022525"/>
    </source>
</evidence>
<keyword evidence="4" id="KW-0964">Secreted</keyword>
<evidence type="ECO:0000256" key="2">
    <source>
        <dbReference type="ARBA" id="ARBA00005851"/>
    </source>
</evidence>
<evidence type="ECO:0000256" key="8">
    <source>
        <dbReference type="ARBA" id="ARBA00038932"/>
    </source>
</evidence>
<dbReference type="EC" id="5.3.2.1" evidence="9"/>
<dbReference type="PANTHER" id="PTHR11954">
    <property type="entry name" value="D-DOPACHROME DECARBOXYLASE"/>
    <property type="match status" value="1"/>
</dbReference>
<comment type="similarity">
    <text evidence="2">Belongs to the MIF family.</text>
</comment>
<dbReference type="InterPro" id="IPR001398">
    <property type="entry name" value="Macrophage_inhib_fac"/>
</dbReference>
<comment type="catalytic activity">
    <reaction evidence="7">
        <text>L-dopachrome = 5,6-dihydroxyindole-2-carboxylate</text>
        <dbReference type="Rhea" id="RHEA:13041"/>
        <dbReference type="ChEBI" id="CHEBI:16875"/>
        <dbReference type="ChEBI" id="CHEBI:57509"/>
        <dbReference type="EC" id="5.3.3.12"/>
    </reaction>
</comment>
<comment type="catalytic activity">
    <reaction evidence="6">
        <text>3-phenylpyruvate = enol-phenylpyruvate</text>
        <dbReference type="Rhea" id="RHEA:17097"/>
        <dbReference type="ChEBI" id="CHEBI:16815"/>
        <dbReference type="ChEBI" id="CHEBI:18005"/>
        <dbReference type="EC" id="5.3.2.1"/>
    </reaction>
</comment>
<reference evidence="13" key="1">
    <citation type="submission" date="2021-01" db="EMBL/GenBank/DDBJ databases">
        <authorList>
            <person name="Corre E."/>
            <person name="Pelletier E."/>
            <person name="Niang G."/>
            <person name="Scheremetjew M."/>
            <person name="Finn R."/>
            <person name="Kale V."/>
            <person name="Holt S."/>
            <person name="Cochrane G."/>
            <person name="Meng A."/>
            <person name="Brown T."/>
            <person name="Cohen L."/>
        </authorList>
    </citation>
    <scope>NUCLEOTIDE SEQUENCE</scope>
    <source>
        <strain evidence="13">CCMP1594</strain>
    </source>
</reference>
<evidence type="ECO:0000256" key="12">
    <source>
        <dbReference type="ARBA" id="ARBA00042730"/>
    </source>
</evidence>
<proteinExistence type="inferred from homology"/>
<keyword evidence="5" id="KW-0413">Isomerase</keyword>
<evidence type="ECO:0000256" key="6">
    <source>
        <dbReference type="ARBA" id="ARBA00036735"/>
    </source>
</evidence>
<evidence type="ECO:0000256" key="3">
    <source>
        <dbReference type="ARBA" id="ARBA00022514"/>
    </source>
</evidence>
<organism evidence="13">
    <name type="scientific">Eutreptiella gymnastica</name>
    <dbReference type="NCBI Taxonomy" id="73025"/>
    <lineage>
        <taxon>Eukaryota</taxon>
        <taxon>Discoba</taxon>
        <taxon>Euglenozoa</taxon>
        <taxon>Euglenida</taxon>
        <taxon>Spirocuta</taxon>
        <taxon>Euglenophyceae</taxon>
        <taxon>Eutreptiales</taxon>
        <taxon>Eutreptiaceae</taxon>
        <taxon>Eutreptiella</taxon>
    </lineage>
</organism>
<dbReference type="EMBL" id="HBJA01000217">
    <property type="protein sequence ID" value="CAE0788935.1"/>
    <property type="molecule type" value="Transcribed_RNA"/>
</dbReference>
<dbReference type="GO" id="GO:0005615">
    <property type="term" value="C:extracellular space"/>
    <property type="evidence" value="ECO:0007669"/>
    <property type="project" value="UniProtKB-KW"/>
</dbReference>
<keyword evidence="3" id="KW-0202">Cytokine</keyword>
<evidence type="ECO:0000256" key="1">
    <source>
        <dbReference type="ARBA" id="ARBA00004613"/>
    </source>
</evidence>
<evidence type="ECO:0000313" key="13">
    <source>
        <dbReference type="EMBL" id="CAE0788935.1"/>
    </source>
</evidence>
<dbReference type="GO" id="GO:0050178">
    <property type="term" value="F:phenylpyruvate tautomerase activity"/>
    <property type="evidence" value="ECO:0007669"/>
    <property type="project" value="UniProtKB-EC"/>
</dbReference>
<dbReference type="GO" id="GO:0005125">
    <property type="term" value="F:cytokine activity"/>
    <property type="evidence" value="ECO:0007669"/>
    <property type="project" value="UniProtKB-KW"/>
</dbReference>
<dbReference type="SUPFAM" id="SSF55331">
    <property type="entry name" value="Tautomerase/MIF"/>
    <property type="match status" value="1"/>
</dbReference>
<gene>
    <name evidence="13" type="ORF">EGYM00163_LOCUS47</name>
</gene>
<dbReference type="PANTHER" id="PTHR11954:SF6">
    <property type="entry name" value="MACROPHAGE MIGRATION INHIBITORY FACTOR"/>
    <property type="match status" value="1"/>
</dbReference>
<accession>A0A7S4C702</accession>
<dbReference type="Pfam" id="PF01187">
    <property type="entry name" value="MIF"/>
    <property type="match status" value="1"/>
</dbReference>
<dbReference type="InterPro" id="IPR014347">
    <property type="entry name" value="Tautomerase/MIF_sf"/>
</dbReference>
<evidence type="ECO:0000256" key="10">
    <source>
        <dbReference type="ARBA" id="ARBA00041631"/>
    </source>
</evidence>
<evidence type="ECO:0000256" key="5">
    <source>
        <dbReference type="ARBA" id="ARBA00023235"/>
    </source>
</evidence>
<dbReference type="Gene3D" id="3.30.429.10">
    <property type="entry name" value="Macrophage Migration Inhibitory Factor"/>
    <property type="match status" value="1"/>
</dbReference>
<comment type="subcellular location">
    <subcellularLocation>
        <location evidence="1">Secreted</location>
    </subcellularLocation>
</comment>
<protein>
    <recommendedName>
        <fullName evidence="12">L-dopachrome isomerase</fullName>
        <ecNumber evidence="9">5.3.2.1</ecNumber>
        <ecNumber evidence="8">5.3.3.12</ecNumber>
    </recommendedName>
    <alternativeName>
        <fullName evidence="10">L-dopachrome tautomerase</fullName>
    </alternativeName>
    <alternativeName>
        <fullName evidence="11">Phenylpyruvate tautomerase</fullName>
    </alternativeName>
</protein>
<evidence type="ECO:0000256" key="9">
    <source>
        <dbReference type="ARBA" id="ARBA00039086"/>
    </source>
</evidence>
<evidence type="ECO:0000256" key="7">
    <source>
        <dbReference type="ARBA" id="ARBA00036823"/>
    </source>
</evidence>
<name>A0A7S4C702_9EUGL</name>
<evidence type="ECO:0000256" key="11">
    <source>
        <dbReference type="ARBA" id="ARBA00041912"/>
    </source>
</evidence>
<dbReference type="EC" id="5.3.3.12" evidence="8"/>
<dbReference type="GO" id="GO:0004167">
    <property type="term" value="F:dopachrome isomerase activity"/>
    <property type="evidence" value="ECO:0007669"/>
    <property type="project" value="UniProtKB-EC"/>
</dbReference>